<feature type="domain" description="HTH lysR-type" evidence="7">
    <location>
        <begin position="6"/>
        <end position="64"/>
    </location>
</feature>
<dbReference type="Pfam" id="PF03466">
    <property type="entry name" value="LysR_substrate"/>
    <property type="match status" value="1"/>
</dbReference>
<keyword evidence="2" id="KW-0805">Transcription regulation</keyword>
<dbReference type="SUPFAM" id="SSF46785">
    <property type="entry name" value="Winged helix' DNA-binding domain"/>
    <property type="match status" value="1"/>
</dbReference>
<evidence type="ECO:0000256" key="2">
    <source>
        <dbReference type="ARBA" id="ARBA00023015"/>
    </source>
</evidence>
<dbReference type="RefSeq" id="WP_131574744.1">
    <property type="nucleotide sequence ID" value="NZ_CBCSAJ010000046.1"/>
</dbReference>
<dbReference type="Gene3D" id="1.10.10.10">
    <property type="entry name" value="Winged helix-like DNA-binding domain superfamily/Winged helix DNA-binding domain"/>
    <property type="match status" value="1"/>
</dbReference>
<comment type="similarity">
    <text evidence="1">Belongs to the LysR transcriptional regulatory family.</text>
</comment>
<comment type="caution">
    <text evidence="8">The sequence shown here is derived from an EMBL/GenBank/DDBJ whole genome shotgun (WGS) entry which is preliminary data.</text>
</comment>
<gene>
    <name evidence="8" type="primary">cbbR</name>
    <name evidence="8" type="ORF">ACFQ5P_01220</name>
</gene>
<dbReference type="PANTHER" id="PTHR30126">
    <property type="entry name" value="HTH-TYPE TRANSCRIPTIONAL REGULATOR"/>
    <property type="match status" value="1"/>
</dbReference>
<dbReference type="InterPro" id="IPR036388">
    <property type="entry name" value="WH-like_DNA-bd_sf"/>
</dbReference>
<keyword evidence="4" id="KW-0804">Transcription</keyword>
<evidence type="ECO:0000256" key="5">
    <source>
        <dbReference type="ARBA" id="ARBA00039279"/>
    </source>
</evidence>
<organism evidence="8 9">
    <name type="scientific">Paracoccus nototheniae</name>
    <dbReference type="NCBI Taxonomy" id="2489002"/>
    <lineage>
        <taxon>Bacteria</taxon>
        <taxon>Pseudomonadati</taxon>
        <taxon>Pseudomonadota</taxon>
        <taxon>Alphaproteobacteria</taxon>
        <taxon>Rhodobacterales</taxon>
        <taxon>Paracoccaceae</taxon>
        <taxon>Paracoccus</taxon>
    </lineage>
</organism>
<name>A0ABW4DV36_9RHOB</name>
<reference evidence="9" key="1">
    <citation type="journal article" date="2019" name="Int. J. Syst. Evol. Microbiol.">
        <title>The Global Catalogue of Microorganisms (GCM) 10K type strain sequencing project: providing services to taxonomists for standard genome sequencing and annotation.</title>
        <authorList>
            <consortium name="The Broad Institute Genomics Platform"/>
            <consortium name="The Broad Institute Genome Sequencing Center for Infectious Disease"/>
            <person name="Wu L."/>
            <person name="Ma J."/>
        </authorList>
    </citation>
    <scope>NUCLEOTIDE SEQUENCE [LARGE SCALE GENOMIC DNA]</scope>
    <source>
        <strain evidence="9">CCM 8875</strain>
    </source>
</reference>
<sequence>MRTDAITLRQLRALRAVADSGSLTLAAAQMGLTPPAIHSQLKSLDDLAGTALLQRAEHGVFRPTAEGRALLLAEAQTATALARAGREVAALRQGHSGTVVLGVVSTGKYFAPFLVATLLRALPRIEVTLRIGNRDAILAALAGDELDLAIMGRPPREPAVIADPIGPHPHIIIAAPDHPLAAQDPVMPGDLLAQTFLSREDGSGTRILMTRFLDRIGEGAPWRAVEMGTNETIKQAVIAGLGIALISQHTCTEELRARRLTALSAIGLPIQRSWYLLHRADRAPSPATERIRAAIAGLGGSFLPRIEPDPNPR</sequence>
<dbReference type="EMBL" id="JBHTOQ010000003">
    <property type="protein sequence ID" value="MFD1479905.1"/>
    <property type="molecule type" value="Genomic_DNA"/>
</dbReference>
<evidence type="ECO:0000313" key="9">
    <source>
        <dbReference type="Proteomes" id="UP001597302"/>
    </source>
</evidence>
<dbReference type="SUPFAM" id="SSF53850">
    <property type="entry name" value="Periplasmic binding protein-like II"/>
    <property type="match status" value="1"/>
</dbReference>
<evidence type="ECO:0000313" key="8">
    <source>
        <dbReference type="EMBL" id="MFD1479905.1"/>
    </source>
</evidence>
<dbReference type="InterPro" id="IPR000847">
    <property type="entry name" value="LysR_HTH_N"/>
</dbReference>
<dbReference type="PANTHER" id="PTHR30126:SF5">
    <property type="entry name" value="HTH-TYPE TRANSCRIPTIONAL ACTIVATOR CMPR"/>
    <property type="match status" value="1"/>
</dbReference>
<dbReference type="InterPro" id="IPR005119">
    <property type="entry name" value="LysR_subst-bd"/>
</dbReference>
<keyword evidence="3" id="KW-0238">DNA-binding</keyword>
<evidence type="ECO:0000259" key="7">
    <source>
        <dbReference type="PROSITE" id="PS50931"/>
    </source>
</evidence>
<accession>A0ABW4DV36</accession>
<dbReference type="NCBIfam" id="NF045990">
    <property type="entry name" value="TransRegCbbRRhodb"/>
    <property type="match status" value="1"/>
</dbReference>
<evidence type="ECO:0000256" key="6">
    <source>
        <dbReference type="ARBA" id="ARBA00043141"/>
    </source>
</evidence>
<evidence type="ECO:0000256" key="1">
    <source>
        <dbReference type="ARBA" id="ARBA00009437"/>
    </source>
</evidence>
<dbReference type="InterPro" id="IPR036390">
    <property type="entry name" value="WH_DNA-bd_sf"/>
</dbReference>
<dbReference type="PROSITE" id="PS50931">
    <property type="entry name" value="HTH_LYSR"/>
    <property type="match status" value="1"/>
</dbReference>
<protein>
    <recommendedName>
        <fullName evidence="5">HTH-type transcriptional regulator CbbR</fullName>
    </recommendedName>
    <alternativeName>
        <fullName evidence="6">RuBisCO operon transcriptional regulator</fullName>
    </alternativeName>
</protein>
<dbReference type="Pfam" id="PF00126">
    <property type="entry name" value="HTH_1"/>
    <property type="match status" value="1"/>
</dbReference>
<evidence type="ECO:0000256" key="4">
    <source>
        <dbReference type="ARBA" id="ARBA00023163"/>
    </source>
</evidence>
<evidence type="ECO:0000256" key="3">
    <source>
        <dbReference type="ARBA" id="ARBA00023125"/>
    </source>
</evidence>
<dbReference type="Proteomes" id="UP001597302">
    <property type="component" value="Unassembled WGS sequence"/>
</dbReference>
<dbReference type="Gene3D" id="3.40.190.10">
    <property type="entry name" value="Periplasmic binding protein-like II"/>
    <property type="match status" value="2"/>
</dbReference>
<keyword evidence="9" id="KW-1185">Reference proteome</keyword>
<proteinExistence type="inferred from homology"/>